<keyword evidence="8" id="KW-1185">Reference proteome</keyword>
<keyword evidence="5" id="KW-0863">Zinc-finger</keyword>
<dbReference type="InterPro" id="IPR039398">
    <property type="entry name" value="Deltex_fam"/>
</dbReference>
<protein>
    <recommendedName>
        <fullName evidence="5">E3 ubiquitin-protein ligase</fullName>
        <ecNumber evidence="5">2.3.2.27</ecNumber>
    </recommendedName>
</protein>
<evidence type="ECO:0000256" key="5">
    <source>
        <dbReference type="RuleBase" id="RU367105"/>
    </source>
</evidence>
<dbReference type="AlphaFoldDB" id="A0AAW0PZG8"/>
<dbReference type="GO" id="GO:0005737">
    <property type="term" value="C:cytoplasm"/>
    <property type="evidence" value="ECO:0007669"/>
    <property type="project" value="UniProtKB-SubCell"/>
</dbReference>
<evidence type="ECO:0000313" key="7">
    <source>
        <dbReference type="EMBL" id="KAK7940084.1"/>
    </source>
</evidence>
<dbReference type="Proteomes" id="UP001460270">
    <property type="component" value="Unassembled WGS sequence"/>
</dbReference>
<proteinExistence type="inferred from homology"/>
<gene>
    <name evidence="7" type="ORF">WMY93_003410</name>
</gene>
<feature type="domain" description="Deltex C-terminal" evidence="6">
    <location>
        <begin position="21"/>
        <end position="124"/>
    </location>
</feature>
<dbReference type="Pfam" id="PF18102">
    <property type="entry name" value="DTC"/>
    <property type="match status" value="1"/>
</dbReference>
<dbReference type="Gene3D" id="3.30.390.130">
    <property type="match status" value="1"/>
</dbReference>
<comment type="catalytic activity">
    <reaction evidence="1 5">
        <text>S-ubiquitinyl-[E2 ubiquitin-conjugating enzyme]-L-cysteine + [acceptor protein]-L-lysine = [E2 ubiquitin-conjugating enzyme]-L-cysteine + N(6)-ubiquitinyl-[acceptor protein]-L-lysine.</text>
        <dbReference type="EC" id="2.3.2.27"/>
    </reaction>
</comment>
<evidence type="ECO:0000256" key="3">
    <source>
        <dbReference type="ARBA" id="ARBA00022679"/>
    </source>
</evidence>
<comment type="caution">
    <text evidence="7">The sequence shown here is derived from an EMBL/GenBank/DDBJ whole genome shotgun (WGS) entry which is preliminary data.</text>
</comment>
<evidence type="ECO:0000256" key="2">
    <source>
        <dbReference type="ARBA" id="ARBA00004906"/>
    </source>
</evidence>
<comment type="similarity">
    <text evidence="5">Belongs to the Deltex family.</text>
</comment>
<keyword evidence="5" id="KW-0963">Cytoplasm</keyword>
<comment type="subcellular location">
    <subcellularLocation>
        <location evidence="5">Cytoplasm</location>
    </subcellularLocation>
</comment>
<evidence type="ECO:0000259" key="6">
    <source>
        <dbReference type="Pfam" id="PF18102"/>
    </source>
</evidence>
<keyword evidence="3 5" id="KW-0808">Transferase</keyword>
<dbReference type="InterPro" id="IPR039396">
    <property type="entry name" value="Deltex_C"/>
</dbReference>
<dbReference type="EC" id="2.3.2.27" evidence="5"/>
<dbReference type="EMBL" id="JBBPFD010000002">
    <property type="protein sequence ID" value="KAK7940084.1"/>
    <property type="molecule type" value="Genomic_DNA"/>
</dbReference>
<dbReference type="InterPro" id="IPR039399">
    <property type="entry name" value="Deltex_C_sf"/>
</dbReference>
<dbReference type="GO" id="GO:0061630">
    <property type="term" value="F:ubiquitin protein ligase activity"/>
    <property type="evidence" value="ECO:0007669"/>
    <property type="project" value="UniProtKB-UniRule"/>
</dbReference>
<sequence length="125" mass="13715">MGHNGPHELLNSVHEYTWISEGSVVKITYVIPDGIQSVDHPAPGQPFTGGTFEAFLPDCAQTRRLLPRLREAFSRGHTFTVMGGKVKWDSIPHKTSLHGGKTTNGYPDSTYLNRLSTILTSLGIP</sequence>
<comment type="pathway">
    <text evidence="2 5">Protein modification; protein ubiquitination.</text>
</comment>
<dbReference type="GO" id="GO:0007219">
    <property type="term" value="P:Notch signaling pathway"/>
    <property type="evidence" value="ECO:0007669"/>
    <property type="project" value="InterPro"/>
</dbReference>
<reference evidence="8" key="1">
    <citation type="submission" date="2024-04" db="EMBL/GenBank/DDBJ databases">
        <title>Salinicola lusitanus LLJ914,a marine bacterium isolated from the Okinawa Trough.</title>
        <authorList>
            <person name="Li J."/>
        </authorList>
    </citation>
    <scope>NUCLEOTIDE SEQUENCE [LARGE SCALE GENOMIC DNA]</scope>
</reference>
<evidence type="ECO:0000256" key="1">
    <source>
        <dbReference type="ARBA" id="ARBA00000900"/>
    </source>
</evidence>
<dbReference type="GO" id="GO:0008270">
    <property type="term" value="F:zinc ion binding"/>
    <property type="evidence" value="ECO:0007669"/>
    <property type="project" value="UniProtKB-KW"/>
</dbReference>
<keyword evidence="4 5" id="KW-0479">Metal-binding</keyword>
<keyword evidence="5" id="KW-0862">Zinc</keyword>
<dbReference type="GO" id="GO:0016567">
    <property type="term" value="P:protein ubiquitination"/>
    <property type="evidence" value="ECO:0007669"/>
    <property type="project" value="UniProtKB-UniRule"/>
</dbReference>
<evidence type="ECO:0000313" key="8">
    <source>
        <dbReference type="Proteomes" id="UP001460270"/>
    </source>
</evidence>
<name>A0AAW0PZG8_9GOBI</name>
<dbReference type="PANTHER" id="PTHR12622">
    <property type="entry name" value="DELTEX-RELATED"/>
    <property type="match status" value="1"/>
</dbReference>
<accession>A0AAW0PZG8</accession>
<organism evidence="7 8">
    <name type="scientific">Mugilogobius chulae</name>
    <name type="common">yellowstripe goby</name>
    <dbReference type="NCBI Taxonomy" id="88201"/>
    <lineage>
        <taxon>Eukaryota</taxon>
        <taxon>Metazoa</taxon>
        <taxon>Chordata</taxon>
        <taxon>Craniata</taxon>
        <taxon>Vertebrata</taxon>
        <taxon>Euteleostomi</taxon>
        <taxon>Actinopterygii</taxon>
        <taxon>Neopterygii</taxon>
        <taxon>Teleostei</taxon>
        <taxon>Neoteleostei</taxon>
        <taxon>Acanthomorphata</taxon>
        <taxon>Gobiaria</taxon>
        <taxon>Gobiiformes</taxon>
        <taxon>Gobioidei</taxon>
        <taxon>Gobiidae</taxon>
        <taxon>Gobionellinae</taxon>
        <taxon>Mugilogobius</taxon>
    </lineage>
</organism>
<evidence type="ECO:0000256" key="4">
    <source>
        <dbReference type="ARBA" id="ARBA00022723"/>
    </source>
</evidence>